<evidence type="ECO:0000313" key="2">
    <source>
        <dbReference type="Proteomes" id="UP001177023"/>
    </source>
</evidence>
<keyword evidence="2" id="KW-1185">Reference proteome</keyword>
<evidence type="ECO:0000313" key="1">
    <source>
        <dbReference type="EMBL" id="CAJ0572531.1"/>
    </source>
</evidence>
<feature type="non-terminal residue" evidence="1">
    <location>
        <position position="1"/>
    </location>
</feature>
<name>A0AA36FZF0_9BILA</name>
<comment type="caution">
    <text evidence="1">The sequence shown here is derived from an EMBL/GenBank/DDBJ whole genome shotgun (WGS) entry which is preliminary data.</text>
</comment>
<reference evidence="1" key="1">
    <citation type="submission" date="2023-06" db="EMBL/GenBank/DDBJ databases">
        <authorList>
            <person name="Delattre M."/>
        </authorList>
    </citation>
    <scope>NUCLEOTIDE SEQUENCE</scope>
    <source>
        <strain evidence="1">AF72</strain>
    </source>
</reference>
<dbReference type="EMBL" id="CATQJA010002600">
    <property type="protein sequence ID" value="CAJ0572531.1"/>
    <property type="molecule type" value="Genomic_DNA"/>
</dbReference>
<dbReference type="Proteomes" id="UP001177023">
    <property type="component" value="Unassembled WGS sequence"/>
</dbReference>
<gene>
    <name evidence="1" type="ORF">MSPICULIGERA_LOCUS10915</name>
</gene>
<organism evidence="1 2">
    <name type="scientific">Mesorhabditis spiculigera</name>
    <dbReference type="NCBI Taxonomy" id="96644"/>
    <lineage>
        <taxon>Eukaryota</taxon>
        <taxon>Metazoa</taxon>
        <taxon>Ecdysozoa</taxon>
        <taxon>Nematoda</taxon>
        <taxon>Chromadorea</taxon>
        <taxon>Rhabditida</taxon>
        <taxon>Rhabditina</taxon>
        <taxon>Rhabditomorpha</taxon>
        <taxon>Rhabditoidea</taxon>
        <taxon>Rhabditidae</taxon>
        <taxon>Mesorhabditinae</taxon>
        <taxon>Mesorhabditis</taxon>
    </lineage>
</organism>
<protein>
    <submittedName>
        <fullName evidence="1">Uncharacterized protein</fullName>
    </submittedName>
</protein>
<proteinExistence type="predicted"/>
<accession>A0AA36FZF0</accession>
<dbReference type="AlphaFoldDB" id="A0AA36FZF0"/>
<sequence>MSGISGTLIRRTSLDDRFHIEEQTLVEHPRLIPLLGLLPVADWLSEALTSIELQIEENEEADGSQSFHSLSLKATQNLLYDFRAFSTNQLASHVEDFGPAVARILPRAMSLTMLVNCVLFNEDSRQSTSTDARSCIQPTNPDTESWVQRYEAWTQPTSCFEQVWEILVQQLLRQLVPWLSSGTVAGVTGLFEKLQDNEAATIGELIRAAPIRFSTGVANILGTDLEEKIIDEGYFQMILERLKCTKRLPRSYKSVLERDELADGDFENFSPDDFDGASNEAPIIEISQISLQHAVSKMLSKAAQYPCTPDLVRVIREDTLAFLKFIKHDFLLSDERALVESYVYSDGTHDVLKRSLFRINKRNDRFKVEIASDIHCLVPVVPEPLSLIFAKSHTQTYGFVQKLFVMMYIAQSELEQIFICTSVFQLKSVHRLYAATMLNFVICLRCAFVCDVSRIFDQFGNKDSAH</sequence>